<dbReference type="RefSeq" id="WP_184885605.1">
    <property type="nucleotide sequence ID" value="NZ_BAAAHD010000032.1"/>
</dbReference>
<accession>A0A7W7IFE6</accession>
<comment type="caution">
    <text evidence="3">The sequence shown here is derived from an EMBL/GenBank/DDBJ whole genome shotgun (WGS) entry which is preliminary data.</text>
</comment>
<evidence type="ECO:0000313" key="3">
    <source>
        <dbReference type="EMBL" id="MBB4775979.1"/>
    </source>
</evidence>
<evidence type="ECO:0008006" key="6">
    <source>
        <dbReference type="Google" id="ProtNLM"/>
    </source>
</evidence>
<organism evidence="3 4">
    <name type="scientific">Actinomadura livida</name>
    <dbReference type="NCBI Taxonomy" id="79909"/>
    <lineage>
        <taxon>Bacteria</taxon>
        <taxon>Bacillati</taxon>
        <taxon>Actinomycetota</taxon>
        <taxon>Actinomycetes</taxon>
        <taxon>Streptosporangiales</taxon>
        <taxon>Thermomonosporaceae</taxon>
        <taxon>Actinomadura</taxon>
    </lineage>
</organism>
<gene>
    <name evidence="3" type="ORF">F4557_004397</name>
    <name evidence="2" type="ORF">GCM10009546_37320</name>
</gene>
<evidence type="ECO:0000313" key="2">
    <source>
        <dbReference type="EMBL" id="GAA0571090.1"/>
    </source>
</evidence>
<feature type="signal peptide" evidence="1">
    <location>
        <begin position="1"/>
        <end position="23"/>
    </location>
</feature>
<dbReference type="AlphaFoldDB" id="A0A7W7IFE6"/>
<evidence type="ECO:0000313" key="5">
    <source>
        <dbReference type="Proteomes" id="UP001501427"/>
    </source>
</evidence>
<dbReference type="Proteomes" id="UP000549343">
    <property type="component" value="Unassembled WGS sequence"/>
</dbReference>
<dbReference type="Proteomes" id="UP001501427">
    <property type="component" value="Unassembled WGS sequence"/>
</dbReference>
<evidence type="ECO:0000256" key="1">
    <source>
        <dbReference type="SAM" id="SignalP"/>
    </source>
</evidence>
<keyword evidence="5" id="KW-1185">Reference proteome</keyword>
<reference evidence="2 5" key="1">
    <citation type="journal article" date="2019" name="Int. J. Syst. Evol. Microbiol.">
        <title>The Global Catalogue of Microorganisms (GCM) 10K type strain sequencing project: providing services to taxonomists for standard genome sequencing and annotation.</title>
        <authorList>
            <consortium name="The Broad Institute Genomics Platform"/>
            <consortium name="The Broad Institute Genome Sequencing Center for Infectious Disease"/>
            <person name="Wu L."/>
            <person name="Ma J."/>
        </authorList>
    </citation>
    <scope>NUCLEOTIDE SEQUENCE [LARGE SCALE GENOMIC DNA]</scope>
    <source>
        <strain evidence="2 5">JCM 10667</strain>
    </source>
</reference>
<sequence>MRRYTLIGGLMVAAALAVPVSYATWEASQETARASDASEVPLRPITPTETDRLYTAEQLLVKECMRRAGFLYNPSPRNPVPEHRNFPYVVDDITWARRHGYGSDLEEKRDRLAKNSANRRYFESLSPAQKSAVTVAMNGPTAKGLRAYLPNGQPVEHSDKGCTSEARRKLYRDLPAWYRTLKLTESLPGFRAELVLNDRAYLKAVTKWSRCMRTNGFQYPTPAHSRAAGMAGEPVASRAFEIRLAVTEAQCAAETGLARTAKALDRHHDGVLRRKFHRELAAHQKLQIAALSRAGAIVEPG</sequence>
<dbReference type="EMBL" id="BAAAHD010000032">
    <property type="protein sequence ID" value="GAA0571090.1"/>
    <property type="molecule type" value="Genomic_DNA"/>
</dbReference>
<proteinExistence type="predicted"/>
<protein>
    <recommendedName>
        <fullName evidence="6">Secreted protein</fullName>
    </recommendedName>
</protein>
<keyword evidence="1" id="KW-0732">Signal</keyword>
<dbReference type="EMBL" id="JACHMV010000001">
    <property type="protein sequence ID" value="MBB4775979.1"/>
    <property type="molecule type" value="Genomic_DNA"/>
</dbReference>
<name>A0A7W7IFE6_9ACTN</name>
<reference evidence="2" key="3">
    <citation type="submission" date="2023-12" db="EMBL/GenBank/DDBJ databases">
        <authorList>
            <person name="Sun Q."/>
            <person name="Inoue M."/>
        </authorList>
    </citation>
    <scope>NUCLEOTIDE SEQUENCE</scope>
    <source>
        <strain evidence="2">JCM 10667</strain>
    </source>
</reference>
<evidence type="ECO:0000313" key="4">
    <source>
        <dbReference type="Proteomes" id="UP000549343"/>
    </source>
</evidence>
<feature type="chain" id="PRO_5031234228" description="Secreted protein" evidence="1">
    <location>
        <begin position="24"/>
        <end position="301"/>
    </location>
</feature>
<reference evidence="3 4" key="2">
    <citation type="submission" date="2020-08" db="EMBL/GenBank/DDBJ databases">
        <title>Sequencing the genomes of 1000 actinobacteria strains.</title>
        <authorList>
            <person name="Klenk H.-P."/>
        </authorList>
    </citation>
    <scope>NUCLEOTIDE SEQUENCE [LARGE SCALE GENOMIC DNA]</scope>
    <source>
        <strain evidence="3 4">DSM 44772</strain>
    </source>
</reference>